<sequence length="66" mass="6667">MGGVDGGDPPIVPDADALGADAPAAVSWIRRREPVQSTAAVTGCGRMTHAGTASTQEFPDFADQGL</sequence>
<evidence type="ECO:0000313" key="1">
    <source>
        <dbReference type="EMBL" id="MCP2159090.1"/>
    </source>
</evidence>
<name>A0ABT1GVV4_9NOCA</name>
<evidence type="ECO:0000313" key="2">
    <source>
        <dbReference type="Proteomes" id="UP001205740"/>
    </source>
</evidence>
<dbReference type="Proteomes" id="UP001205740">
    <property type="component" value="Unassembled WGS sequence"/>
</dbReference>
<accession>A0ABT1GVV4</accession>
<dbReference type="EMBL" id="JAMTCG010000001">
    <property type="protein sequence ID" value="MCP2159090.1"/>
    <property type="molecule type" value="Genomic_DNA"/>
</dbReference>
<keyword evidence="2" id="KW-1185">Reference proteome</keyword>
<organism evidence="1 2">
    <name type="scientific">Williamsia serinedens</name>
    <dbReference type="NCBI Taxonomy" id="391736"/>
    <lineage>
        <taxon>Bacteria</taxon>
        <taxon>Bacillati</taxon>
        <taxon>Actinomycetota</taxon>
        <taxon>Actinomycetes</taxon>
        <taxon>Mycobacteriales</taxon>
        <taxon>Nocardiaceae</taxon>
        <taxon>Williamsia</taxon>
    </lineage>
</organism>
<proteinExistence type="predicted"/>
<protein>
    <submittedName>
        <fullName evidence="1">Uncharacterized protein</fullName>
    </submittedName>
</protein>
<gene>
    <name evidence="1" type="ORF">LX12_000254</name>
</gene>
<comment type="caution">
    <text evidence="1">The sequence shown here is derived from an EMBL/GenBank/DDBJ whole genome shotgun (WGS) entry which is preliminary data.</text>
</comment>
<reference evidence="1 2" key="1">
    <citation type="submission" date="2022-06" db="EMBL/GenBank/DDBJ databases">
        <title>Genomic Encyclopedia of Archaeal and Bacterial Type Strains, Phase II (KMG-II): from individual species to whole genera.</title>
        <authorList>
            <person name="Goeker M."/>
        </authorList>
    </citation>
    <scope>NUCLEOTIDE SEQUENCE [LARGE SCALE GENOMIC DNA]</scope>
    <source>
        <strain evidence="1 2">DSM 45037</strain>
    </source>
</reference>